<keyword evidence="4" id="KW-0808">Transferase</keyword>
<evidence type="ECO:0000313" key="8">
    <source>
        <dbReference type="WBParaSite" id="jg11351"/>
    </source>
</evidence>
<dbReference type="PANTHER" id="PTHR48043">
    <property type="entry name" value="EG:EG0003.4 PROTEIN-RELATED"/>
    <property type="match status" value="1"/>
</dbReference>
<keyword evidence="3" id="KW-0328">Glycosyltransferase</keyword>
<dbReference type="InterPro" id="IPR002213">
    <property type="entry name" value="UDP_glucos_trans"/>
</dbReference>
<keyword evidence="6" id="KW-0472">Membrane</keyword>
<evidence type="ECO:0000256" key="3">
    <source>
        <dbReference type="ARBA" id="ARBA00022676"/>
    </source>
</evidence>
<keyword evidence="7" id="KW-1185">Reference proteome</keyword>
<evidence type="ECO:0000256" key="2">
    <source>
        <dbReference type="ARBA" id="ARBA00012544"/>
    </source>
</evidence>
<dbReference type="InterPro" id="IPR050271">
    <property type="entry name" value="UDP-glycosyltransferase"/>
</dbReference>
<accession>A0A915CPT3</accession>
<dbReference type="AlphaFoldDB" id="A0A915CPT3"/>
<sequence>MQFLGTLADVLVDAGHEVHIVVLNFIPDLANYTGSSKAHKIMKVDRPESKVHIMDQLLDQKNPFLGVQNSLSGFSDFMELSAGFCEDLVNNKDLISQLKAENYDVGIAEFYHPCSFAIFHHIGVKTSLSALAVHLVTPANAVFGIPILSSYVPNMIWPSINGPYMNFMQRAINLFVDIHDTLNLREYGQKLTQPIVNKAFGTDFPSSEEKPLSHAVKSILDNSESGIVLLSFGSVTNTSKMSEQMKESYLTAFAHFPTYDFIWKLNPGDDKSPLFSSTPNVHVVNWFDQKAVLAHPKVKAFMTHCGLNSINEAALAGVPVIGLPYVADGLYNSALTVHKGIGEFVPIESTNQPQVLIDALDKVLSQPKYRENAKMLQKKLQLTPFEPKDIFVKWVEFAAEFPDLNELNLPSDELGFLAYYCLDVIFSAPKSPLPSPVSSSISVEVVGQPWNPLLVISQPQVEAASKESKQLSIQWKKSAEGSIQNAIASPCLYCNCESPSGSRLNKVNPFDSPIELWYASSIFGYAVLFASIADILILYLFSTEYRAAIKRQFIRDITTFSSNVTRLRSIN</sequence>
<evidence type="ECO:0000313" key="7">
    <source>
        <dbReference type="Proteomes" id="UP000887574"/>
    </source>
</evidence>
<evidence type="ECO:0000256" key="1">
    <source>
        <dbReference type="ARBA" id="ARBA00009995"/>
    </source>
</evidence>
<evidence type="ECO:0000256" key="4">
    <source>
        <dbReference type="ARBA" id="ARBA00022679"/>
    </source>
</evidence>
<proteinExistence type="inferred from homology"/>
<keyword evidence="6" id="KW-1133">Transmembrane helix</keyword>
<protein>
    <recommendedName>
        <fullName evidence="2">glucuronosyltransferase</fullName>
        <ecNumber evidence="2">2.4.1.17</ecNumber>
    </recommendedName>
</protein>
<feature type="transmembrane region" description="Helical" evidence="6">
    <location>
        <begin position="516"/>
        <end position="541"/>
    </location>
</feature>
<comment type="similarity">
    <text evidence="1">Belongs to the UDP-glycosyltransferase family.</text>
</comment>
<dbReference type="GO" id="GO:0015020">
    <property type="term" value="F:glucuronosyltransferase activity"/>
    <property type="evidence" value="ECO:0007669"/>
    <property type="project" value="UniProtKB-EC"/>
</dbReference>
<evidence type="ECO:0000256" key="6">
    <source>
        <dbReference type="SAM" id="Phobius"/>
    </source>
</evidence>
<dbReference type="Proteomes" id="UP000887574">
    <property type="component" value="Unplaced"/>
</dbReference>
<reference evidence="8" key="1">
    <citation type="submission" date="2022-11" db="UniProtKB">
        <authorList>
            <consortium name="WormBaseParasite"/>
        </authorList>
    </citation>
    <scope>IDENTIFICATION</scope>
</reference>
<name>A0A915CPT3_9BILA</name>
<evidence type="ECO:0000256" key="5">
    <source>
        <dbReference type="ARBA" id="ARBA00047475"/>
    </source>
</evidence>
<dbReference type="EC" id="2.4.1.17" evidence="2"/>
<dbReference type="Gene3D" id="3.40.50.2000">
    <property type="entry name" value="Glycogen Phosphorylase B"/>
    <property type="match status" value="1"/>
</dbReference>
<dbReference type="Pfam" id="PF00201">
    <property type="entry name" value="UDPGT"/>
    <property type="match status" value="2"/>
</dbReference>
<dbReference type="WBParaSite" id="jg11351">
    <property type="protein sequence ID" value="jg11351"/>
    <property type="gene ID" value="jg11351"/>
</dbReference>
<dbReference type="SUPFAM" id="SSF53756">
    <property type="entry name" value="UDP-Glycosyltransferase/glycogen phosphorylase"/>
    <property type="match status" value="1"/>
</dbReference>
<comment type="catalytic activity">
    <reaction evidence="5">
        <text>glucuronate acceptor + UDP-alpha-D-glucuronate = acceptor beta-D-glucuronoside + UDP + H(+)</text>
        <dbReference type="Rhea" id="RHEA:21032"/>
        <dbReference type="ChEBI" id="CHEBI:15378"/>
        <dbReference type="ChEBI" id="CHEBI:58052"/>
        <dbReference type="ChEBI" id="CHEBI:58223"/>
        <dbReference type="ChEBI" id="CHEBI:132367"/>
        <dbReference type="ChEBI" id="CHEBI:132368"/>
        <dbReference type="EC" id="2.4.1.17"/>
    </reaction>
</comment>
<dbReference type="CDD" id="cd03784">
    <property type="entry name" value="GT1_Gtf-like"/>
    <property type="match status" value="1"/>
</dbReference>
<dbReference type="FunFam" id="3.40.50.2000:FF:000021">
    <property type="entry name" value="UDP-glucuronosyltransferase"/>
    <property type="match status" value="1"/>
</dbReference>
<keyword evidence="6" id="KW-0812">Transmembrane</keyword>
<organism evidence="7 8">
    <name type="scientific">Ditylenchus dipsaci</name>
    <dbReference type="NCBI Taxonomy" id="166011"/>
    <lineage>
        <taxon>Eukaryota</taxon>
        <taxon>Metazoa</taxon>
        <taxon>Ecdysozoa</taxon>
        <taxon>Nematoda</taxon>
        <taxon>Chromadorea</taxon>
        <taxon>Rhabditida</taxon>
        <taxon>Tylenchina</taxon>
        <taxon>Tylenchomorpha</taxon>
        <taxon>Sphaerularioidea</taxon>
        <taxon>Anguinidae</taxon>
        <taxon>Anguininae</taxon>
        <taxon>Ditylenchus</taxon>
    </lineage>
</organism>
<dbReference type="PANTHER" id="PTHR48043:SF145">
    <property type="entry name" value="FI06409P-RELATED"/>
    <property type="match status" value="1"/>
</dbReference>